<keyword evidence="1" id="KW-0812">Transmembrane</keyword>
<proteinExistence type="predicted"/>
<keyword evidence="3" id="KW-1185">Reference proteome</keyword>
<keyword evidence="1" id="KW-1133">Transmembrane helix</keyword>
<accession>A0A512MEF4</accession>
<protein>
    <recommendedName>
        <fullName evidence="4">DUF304 domain-containing protein</fullName>
    </recommendedName>
</protein>
<evidence type="ECO:0000313" key="2">
    <source>
        <dbReference type="EMBL" id="GEP45119.1"/>
    </source>
</evidence>
<keyword evidence="1" id="KW-0472">Membrane</keyword>
<evidence type="ECO:0000256" key="1">
    <source>
        <dbReference type="SAM" id="Phobius"/>
    </source>
</evidence>
<sequence>MHPSRPIPRDLQSRIDLELEPGERIQWMDMPIPRYFTPNSTKAFIFAIPWTAFALFWTYAAAGFEMPDLSSFEDLFCLFGVPFILIGILMFGTPLWTYHQALKTVYVITDRRAIILVAAKLSSYPPEALADLTLHEHQDGTGDIIIAREESFDSDGDSYLKEFGFFQIPSPHEIKARLDELAQTLTQHEQHQLADINWALEQQDEPSEHLQA</sequence>
<organism evidence="2 3">
    <name type="scientific">Brevifollis gellanilyticus</name>
    <dbReference type="NCBI Taxonomy" id="748831"/>
    <lineage>
        <taxon>Bacteria</taxon>
        <taxon>Pseudomonadati</taxon>
        <taxon>Verrucomicrobiota</taxon>
        <taxon>Verrucomicrobiia</taxon>
        <taxon>Verrucomicrobiales</taxon>
        <taxon>Verrucomicrobiaceae</taxon>
    </lineage>
</organism>
<dbReference type="AlphaFoldDB" id="A0A512MEF4"/>
<dbReference type="RefSeq" id="WP_146853704.1">
    <property type="nucleotide sequence ID" value="NZ_BKAG01000042.1"/>
</dbReference>
<reference evidence="2 3" key="1">
    <citation type="submission" date="2019-07" db="EMBL/GenBank/DDBJ databases">
        <title>Whole genome shotgun sequence of Brevifollis gellanilyticus NBRC 108608.</title>
        <authorList>
            <person name="Hosoyama A."/>
            <person name="Uohara A."/>
            <person name="Ohji S."/>
            <person name="Ichikawa N."/>
        </authorList>
    </citation>
    <scope>NUCLEOTIDE SEQUENCE [LARGE SCALE GENOMIC DNA]</scope>
    <source>
        <strain evidence="2 3">NBRC 108608</strain>
    </source>
</reference>
<feature type="transmembrane region" description="Helical" evidence="1">
    <location>
        <begin position="76"/>
        <end position="96"/>
    </location>
</feature>
<gene>
    <name evidence="2" type="ORF">BGE01nite_44100</name>
</gene>
<dbReference type="EMBL" id="BKAG01000042">
    <property type="protein sequence ID" value="GEP45119.1"/>
    <property type="molecule type" value="Genomic_DNA"/>
</dbReference>
<comment type="caution">
    <text evidence="2">The sequence shown here is derived from an EMBL/GenBank/DDBJ whole genome shotgun (WGS) entry which is preliminary data.</text>
</comment>
<dbReference type="OrthoDB" id="582371at2"/>
<evidence type="ECO:0000313" key="3">
    <source>
        <dbReference type="Proteomes" id="UP000321577"/>
    </source>
</evidence>
<evidence type="ECO:0008006" key="4">
    <source>
        <dbReference type="Google" id="ProtNLM"/>
    </source>
</evidence>
<feature type="transmembrane region" description="Helical" evidence="1">
    <location>
        <begin position="43"/>
        <end position="64"/>
    </location>
</feature>
<name>A0A512MEF4_9BACT</name>
<dbReference type="Proteomes" id="UP000321577">
    <property type="component" value="Unassembled WGS sequence"/>
</dbReference>